<dbReference type="EMBL" id="BSYI01000049">
    <property type="protein sequence ID" value="GMG85040.1"/>
    <property type="molecule type" value="Genomic_DNA"/>
</dbReference>
<feature type="compositionally biased region" description="Basic and acidic residues" evidence="1">
    <location>
        <begin position="49"/>
        <end position="61"/>
    </location>
</feature>
<evidence type="ECO:0000256" key="1">
    <source>
        <dbReference type="SAM" id="MobiDB-lite"/>
    </source>
</evidence>
<reference evidence="2 3" key="1">
    <citation type="submission" date="2023-04" db="EMBL/GenBank/DDBJ databases">
        <title>Marinoamorphus aggregata gen. nov., sp. Nov., isolate from tissue of brittle star Ophioplocus japonicus.</title>
        <authorList>
            <person name="Kawano K."/>
            <person name="Sawayama S."/>
            <person name="Nakagawa S."/>
        </authorList>
    </citation>
    <scope>NUCLEOTIDE SEQUENCE [LARGE SCALE GENOMIC DNA]</scope>
    <source>
        <strain evidence="2 3">NKW23</strain>
    </source>
</reference>
<feature type="compositionally biased region" description="Basic residues" evidence="1">
    <location>
        <begin position="65"/>
        <end position="75"/>
    </location>
</feature>
<evidence type="ECO:0000313" key="2">
    <source>
        <dbReference type="EMBL" id="GMG85040.1"/>
    </source>
</evidence>
<comment type="caution">
    <text evidence="2">The sequence shown here is derived from an EMBL/GenBank/DDBJ whole genome shotgun (WGS) entry which is preliminary data.</text>
</comment>
<sequence>MQQLGALLGGPHAARKAAKEIEPERRRERLDPVADRALGRVKPLRRRRDPAEPGDRDDLRSPSRCLKRMGRVQFR</sequence>
<dbReference type="Proteomes" id="UP001239909">
    <property type="component" value="Unassembled WGS sequence"/>
</dbReference>
<evidence type="ECO:0000313" key="3">
    <source>
        <dbReference type="Proteomes" id="UP001239909"/>
    </source>
</evidence>
<proteinExistence type="predicted"/>
<gene>
    <name evidence="2" type="ORF">LNKW23_42560</name>
</gene>
<feature type="compositionally biased region" description="Basic and acidic residues" evidence="1">
    <location>
        <begin position="17"/>
        <end position="38"/>
    </location>
</feature>
<organism evidence="2 3">
    <name type="scientific">Paralimibaculum aggregatum</name>
    <dbReference type="NCBI Taxonomy" id="3036245"/>
    <lineage>
        <taxon>Bacteria</taxon>
        <taxon>Pseudomonadati</taxon>
        <taxon>Pseudomonadota</taxon>
        <taxon>Alphaproteobacteria</taxon>
        <taxon>Rhodobacterales</taxon>
        <taxon>Paracoccaceae</taxon>
        <taxon>Paralimibaculum</taxon>
    </lineage>
</organism>
<accession>A0ABQ6LSI1</accession>
<keyword evidence="3" id="KW-1185">Reference proteome</keyword>
<name>A0ABQ6LSI1_9RHOB</name>
<protein>
    <submittedName>
        <fullName evidence="2">Uncharacterized protein</fullName>
    </submittedName>
</protein>
<feature type="region of interest" description="Disordered" evidence="1">
    <location>
        <begin position="1"/>
        <end position="75"/>
    </location>
</feature>